<evidence type="ECO:0000313" key="3">
    <source>
        <dbReference type="Proteomes" id="UP000053237"/>
    </source>
</evidence>
<dbReference type="GO" id="GO:0047372">
    <property type="term" value="F:monoacylglycerol lipase activity"/>
    <property type="evidence" value="ECO:0007669"/>
    <property type="project" value="TreeGrafter"/>
</dbReference>
<protein>
    <recommendedName>
        <fullName evidence="1">AB hydrolase-1 domain-containing protein</fullName>
    </recommendedName>
</protein>
<dbReference type="InterPro" id="IPR000073">
    <property type="entry name" value="AB_hydrolase_1"/>
</dbReference>
<dbReference type="Gene3D" id="3.40.50.1820">
    <property type="entry name" value="alpha/beta hydrolase"/>
    <property type="match status" value="1"/>
</dbReference>
<evidence type="ECO:0000259" key="1">
    <source>
        <dbReference type="Pfam" id="PF00561"/>
    </source>
</evidence>
<sequence>MPHHRGGCIARNNPYRNFCSPKSIENGAANESRPRVRAAILKEIKESLKIAISGVAIVSVVGLTGGYLLEYSKQFTEVVPPGTFVSIPTSAKDENISKGVNSVHIQLRGAPDSKVLIVLDGGIGETSFDWDKVMAEVEKFARVLAIDRPGLGFSEAGKEPRSAVQIADEYEAILQQINVPEHVILVGHGAGGYNMRELAARMEERSTAFQSECDGLVLVDALEENLRMDLENVSENVRCALQTLDSNGARAVALAQFGVIRLIHAIQSERNSMKFSPEALGYVNHYAPSPSHRQGVVQENAALPLTEQHFRDLSAQRNSKATFPCVVLSHGRPDVFDSLPRIDPTIDRATVIELEKKWSLAQMRLAKSFPIAIQSQIKDAGHHIPHENPNIIAQVIRALMDDYTRKSDNMDQVVAVLPDCYCPNTVVPN</sequence>
<dbReference type="InterPro" id="IPR050266">
    <property type="entry name" value="AB_hydrolase_sf"/>
</dbReference>
<name>A0A024G2K2_9STRA</name>
<proteinExistence type="predicted"/>
<dbReference type="STRING" id="65357.A0A024G2K2"/>
<gene>
    <name evidence="2" type="ORF">BN9_018720</name>
</gene>
<dbReference type="InParanoid" id="A0A024G2K2"/>
<dbReference type="GO" id="GO:0016020">
    <property type="term" value="C:membrane"/>
    <property type="evidence" value="ECO:0007669"/>
    <property type="project" value="TreeGrafter"/>
</dbReference>
<dbReference type="GO" id="GO:0046464">
    <property type="term" value="P:acylglycerol catabolic process"/>
    <property type="evidence" value="ECO:0007669"/>
    <property type="project" value="TreeGrafter"/>
</dbReference>
<dbReference type="Pfam" id="PF00561">
    <property type="entry name" value="Abhydrolase_1"/>
    <property type="match status" value="1"/>
</dbReference>
<dbReference type="OrthoDB" id="294702at2759"/>
<dbReference type="PANTHER" id="PTHR43798">
    <property type="entry name" value="MONOACYLGLYCEROL LIPASE"/>
    <property type="match status" value="1"/>
</dbReference>
<keyword evidence="3" id="KW-1185">Reference proteome</keyword>
<evidence type="ECO:0000313" key="2">
    <source>
        <dbReference type="EMBL" id="CCI41088.1"/>
    </source>
</evidence>
<dbReference type="Proteomes" id="UP000053237">
    <property type="component" value="Unassembled WGS sequence"/>
</dbReference>
<dbReference type="AlphaFoldDB" id="A0A024G2K2"/>
<dbReference type="InterPro" id="IPR029058">
    <property type="entry name" value="AB_hydrolase_fold"/>
</dbReference>
<organism evidence="2 3">
    <name type="scientific">Albugo candida</name>
    <dbReference type="NCBI Taxonomy" id="65357"/>
    <lineage>
        <taxon>Eukaryota</taxon>
        <taxon>Sar</taxon>
        <taxon>Stramenopiles</taxon>
        <taxon>Oomycota</taxon>
        <taxon>Peronosporomycetes</taxon>
        <taxon>Albuginales</taxon>
        <taxon>Albuginaceae</taxon>
        <taxon>Albugo</taxon>
    </lineage>
</organism>
<feature type="domain" description="AB hydrolase-1" evidence="1">
    <location>
        <begin position="115"/>
        <end position="232"/>
    </location>
</feature>
<accession>A0A024G2K2</accession>
<reference evidence="2 3" key="1">
    <citation type="submission" date="2012-05" db="EMBL/GenBank/DDBJ databases">
        <title>Recombination and specialization in a pathogen metapopulation.</title>
        <authorList>
            <person name="Gardiner A."/>
            <person name="Kemen E."/>
            <person name="Schultz-Larsen T."/>
            <person name="MacLean D."/>
            <person name="Van Oosterhout C."/>
            <person name="Jones J.D.G."/>
        </authorList>
    </citation>
    <scope>NUCLEOTIDE SEQUENCE [LARGE SCALE GENOMIC DNA]</scope>
    <source>
        <strain evidence="2 3">Ac Nc2</strain>
    </source>
</reference>
<dbReference type="EMBL" id="CAIX01000014">
    <property type="protein sequence ID" value="CCI41088.1"/>
    <property type="molecule type" value="Genomic_DNA"/>
</dbReference>
<dbReference type="SUPFAM" id="SSF53474">
    <property type="entry name" value="alpha/beta-Hydrolases"/>
    <property type="match status" value="1"/>
</dbReference>
<dbReference type="PANTHER" id="PTHR43798:SF33">
    <property type="entry name" value="HYDROLASE, PUTATIVE (AFU_ORTHOLOGUE AFUA_2G14860)-RELATED"/>
    <property type="match status" value="1"/>
</dbReference>
<comment type="caution">
    <text evidence="2">The sequence shown here is derived from an EMBL/GenBank/DDBJ whole genome shotgun (WGS) entry which is preliminary data.</text>
</comment>